<dbReference type="PANTHER" id="PTHR24182:SF13">
    <property type="entry name" value="LD18443P"/>
    <property type="match status" value="1"/>
</dbReference>
<keyword evidence="3" id="KW-1185">Reference proteome</keyword>
<dbReference type="EMBL" id="DS113394">
    <property type="protein sequence ID" value="EAY07698.1"/>
    <property type="molecule type" value="Genomic_DNA"/>
</dbReference>
<reference evidence="2" key="1">
    <citation type="submission" date="2006-10" db="EMBL/GenBank/DDBJ databases">
        <authorList>
            <person name="Amadeo P."/>
            <person name="Zhao Q."/>
            <person name="Wortman J."/>
            <person name="Fraser-Liggett C."/>
            <person name="Carlton J."/>
        </authorList>
    </citation>
    <scope>NUCLEOTIDE SEQUENCE</scope>
    <source>
        <strain evidence="2">G3</strain>
    </source>
</reference>
<dbReference type="Pfam" id="PF11929">
    <property type="entry name" value="DUF3447"/>
    <property type="match status" value="1"/>
</dbReference>
<dbReference type="Proteomes" id="UP000001542">
    <property type="component" value="Unassembled WGS sequence"/>
</dbReference>
<sequence>MIQFINRIEQYDMTIQAVWSENLPNNLFLFLQLSFLGGNPDIMSECLKCHKPDKECMEYAIMSHNIDFVTFLMNEHEIPIDVDDCIRYDNIQAFLIHYDQTNDIK</sequence>
<evidence type="ECO:0000313" key="2">
    <source>
        <dbReference type="EMBL" id="EAY07698.1"/>
    </source>
</evidence>
<dbReference type="RefSeq" id="XP_001319921.1">
    <property type="nucleotide sequence ID" value="XM_001319886.1"/>
</dbReference>
<dbReference type="InterPro" id="IPR020683">
    <property type="entry name" value="DUF3447"/>
</dbReference>
<evidence type="ECO:0000313" key="3">
    <source>
        <dbReference type="Proteomes" id="UP000001542"/>
    </source>
</evidence>
<dbReference type="InParanoid" id="A2EI59"/>
<proteinExistence type="predicted"/>
<dbReference type="SUPFAM" id="SSF48403">
    <property type="entry name" value="Ankyrin repeat"/>
    <property type="match status" value="1"/>
</dbReference>
<protein>
    <recommendedName>
        <fullName evidence="1">DUF3447 domain-containing protein</fullName>
    </recommendedName>
</protein>
<dbReference type="PANTHER" id="PTHR24182">
    <property type="entry name" value="ANKYRIN REPEAT AND SOCS BOX CONTAINING 4"/>
    <property type="match status" value="1"/>
</dbReference>
<gene>
    <name evidence="2" type="ORF">TVAG_273820</name>
</gene>
<evidence type="ECO:0000259" key="1">
    <source>
        <dbReference type="Pfam" id="PF11929"/>
    </source>
</evidence>
<reference evidence="2" key="2">
    <citation type="journal article" date="2007" name="Science">
        <title>Draft genome sequence of the sexually transmitted pathogen Trichomonas vaginalis.</title>
        <authorList>
            <person name="Carlton J.M."/>
            <person name="Hirt R.P."/>
            <person name="Silva J.C."/>
            <person name="Delcher A.L."/>
            <person name="Schatz M."/>
            <person name="Zhao Q."/>
            <person name="Wortman J.R."/>
            <person name="Bidwell S.L."/>
            <person name="Alsmark U.C.M."/>
            <person name="Besteiro S."/>
            <person name="Sicheritz-Ponten T."/>
            <person name="Noel C.J."/>
            <person name="Dacks J.B."/>
            <person name="Foster P.G."/>
            <person name="Simillion C."/>
            <person name="Van de Peer Y."/>
            <person name="Miranda-Saavedra D."/>
            <person name="Barton G.J."/>
            <person name="Westrop G.D."/>
            <person name="Mueller S."/>
            <person name="Dessi D."/>
            <person name="Fiori P.L."/>
            <person name="Ren Q."/>
            <person name="Paulsen I."/>
            <person name="Zhang H."/>
            <person name="Bastida-Corcuera F.D."/>
            <person name="Simoes-Barbosa A."/>
            <person name="Brown M.T."/>
            <person name="Hayes R.D."/>
            <person name="Mukherjee M."/>
            <person name="Okumura C.Y."/>
            <person name="Schneider R."/>
            <person name="Smith A.J."/>
            <person name="Vanacova S."/>
            <person name="Villalvazo M."/>
            <person name="Haas B.J."/>
            <person name="Pertea M."/>
            <person name="Feldblyum T.V."/>
            <person name="Utterback T.R."/>
            <person name="Shu C.L."/>
            <person name="Osoegawa K."/>
            <person name="de Jong P.J."/>
            <person name="Hrdy I."/>
            <person name="Horvathova L."/>
            <person name="Zubacova Z."/>
            <person name="Dolezal P."/>
            <person name="Malik S.B."/>
            <person name="Logsdon J.M. Jr."/>
            <person name="Henze K."/>
            <person name="Gupta A."/>
            <person name="Wang C.C."/>
            <person name="Dunne R.L."/>
            <person name="Upcroft J.A."/>
            <person name="Upcroft P."/>
            <person name="White O."/>
            <person name="Salzberg S.L."/>
            <person name="Tang P."/>
            <person name="Chiu C.-H."/>
            <person name="Lee Y.-S."/>
            <person name="Embley T.M."/>
            <person name="Coombs G.H."/>
            <person name="Mottram J.C."/>
            <person name="Tachezy J."/>
            <person name="Fraser-Liggett C.M."/>
            <person name="Johnson P.J."/>
        </authorList>
    </citation>
    <scope>NUCLEOTIDE SEQUENCE [LARGE SCALE GENOMIC DNA]</scope>
    <source>
        <strain evidence="2">G3</strain>
    </source>
</reference>
<feature type="domain" description="DUF3447" evidence="1">
    <location>
        <begin position="31"/>
        <end position="96"/>
    </location>
</feature>
<dbReference type="InterPro" id="IPR036770">
    <property type="entry name" value="Ankyrin_rpt-contain_sf"/>
</dbReference>
<dbReference type="VEuPathDB" id="TrichDB:TVAGG3_0521350"/>
<dbReference type="AlphaFoldDB" id="A2EI59"/>
<dbReference type="KEGG" id="tva:4765593"/>
<accession>A2EI59</accession>
<name>A2EI59_TRIV3</name>
<organism evidence="2 3">
    <name type="scientific">Trichomonas vaginalis (strain ATCC PRA-98 / G3)</name>
    <dbReference type="NCBI Taxonomy" id="412133"/>
    <lineage>
        <taxon>Eukaryota</taxon>
        <taxon>Metamonada</taxon>
        <taxon>Parabasalia</taxon>
        <taxon>Trichomonadida</taxon>
        <taxon>Trichomonadidae</taxon>
        <taxon>Trichomonas</taxon>
    </lineage>
</organism>